<evidence type="ECO:0000313" key="3">
    <source>
        <dbReference type="Proteomes" id="UP001195483"/>
    </source>
</evidence>
<reference evidence="2" key="2">
    <citation type="journal article" date="2021" name="Genome Biol. Evol.">
        <title>Developing a high-quality reference genome for a parasitic bivalve with doubly uniparental inheritance (Bivalvia: Unionida).</title>
        <authorList>
            <person name="Smith C.H."/>
        </authorList>
    </citation>
    <scope>NUCLEOTIDE SEQUENCE</scope>
    <source>
        <strain evidence="2">CHS0354</strain>
        <tissue evidence="2">Mantle</tissue>
    </source>
</reference>
<dbReference type="AlphaFoldDB" id="A0AAE0T485"/>
<proteinExistence type="predicted"/>
<feature type="region of interest" description="Disordered" evidence="1">
    <location>
        <begin position="39"/>
        <end position="103"/>
    </location>
</feature>
<dbReference type="EMBL" id="JAEAOA010002305">
    <property type="protein sequence ID" value="KAK3602933.1"/>
    <property type="molecule type" value="Genomic_DNA"/>
</dbReference>
<feature type="region of interest" description="Disordered" evidence="1">
    <location>
        <begin position="118"/>
        <end position="139"/>
    </location>
</feature>
<sequence length="139" mass="15752">MIPMNIFSLFLLKRLNCNAIFRTVRLYFSPERSEQRLQIVGKEGENIRSRKFSPSPPSKLGRQYQPRWDKGSSQPGTKSNANDIPRSQAVKVRQKSSQVLSIQTGPRASQVVEVCQAMSQGQSCQKSSPRRLHLPEPNI</sequence>
<protein>
    <submittedName>
        <fullName evidence="2">Uncharacterized protein</fullName>
    </submittedName>
</protein>
<evidence type="ECO:0000313" key="2">
    <source>
        <dbReference type="EMBL" id="KAK3602933.1"/>
    </source>
</evidence>
<evidence type="ECO:0000256" key="1">
    <source>
        <dbReference type="SAM" id="MobiDB-lite"/>
    </source>
</evidence>
<reference evidence="2" key="3">
    <citation type="submission" date="2023-05" db="EMBL/GenBank/DDBJ databases">
        <authorList>
            <person name="Smith C.H."/>
        </authorList>
    </citation>
    <scope>NUCLEOTIDE SEQUENCE</scope>
    <source>
        <strain evidence="2">CHS0354</strain>
        <tissue evidence="2">Mantle</tissue>
    </source>
</reference>
<comment type="caution">
    <text evidence="2">The sequence shown here is derived from an EMBL/GenBank/DDBJ whole genome shotgun (WGS) entry which is preliminary data.</text>
</comment>
<accession>A0AAE0T485</accession>
<name>A0AAE0T485_9BIVA</name>
<keyword evidence="3" id="KW-1185">Reference proteome</keyword>
<dbReference type="Proteomes" id="UP001195483">
    <property type="component" value="Unassembled WGS sequence"/>
</dbReference>
<feature type="compositionally biased region" description="Polar residues" evidence="1">
    <location>
        <begin position="71"/>
        <end position="82"/>
    </location>
</feature>
<feature type="compositionally biased region" description="Polar residues" evidence="1">
    <location>
        <begin position="118"/>
        <end position="127"/>
    </location>
</feature>
<gene>
    <name evidence="2" type="ORF">CHS0354_039351</name>
</gene>
<reference evidence="2" key="1">
    <citation type="journal article" date="2021" name="Genome Biol. Evol.">
        <title>A High-Quality Reference Genome for a Parasitic Bivalve with Doubly Uniparental Inheritance (Bivalvia: Unionida).</title>
        <authorList>
            <person name="Smith C.H."/>
        </authorList>
    </citation>
    <scope>NUCLEOTIDE SEQUENCE</scope>
    <source>
        <strain evidence="2">CHS0354</strain>
    </source>
</reference>
<organism evidence="2 3">
    <name type="scientific">Potamilus streckersoni</name>
    <dbReference type="NCBI Taxonomy" id="2493646"/>
    <lineage>
        <taxon>Eukaryota</taxon>
        <taxon>Metazoa</taxon>
        <taxon>Spiralia</taxon>
        <taxon>Lophotrochozoa</taxon>
        <taxon>Mollusca</taxon>
        <taxon>Bivalvia</taxon>
        <taxon>Autobranchia</taxon>
        <taxon>Heteroconchia</taxon>
        <taxon>Palaeoheterodonta</taxon>
        <taxon>Unionida</taxon>
        <taxon>Unionoidea</taxon>
        <taxon>Unionidae</taxon>
        <taxon>Ambleminae</taxon>
        <taxon>Lampsilini</taxon>
        <taxon>Potamilus</taxon>
    </lineage>
</organism>